<name>V4HS17_PSEL2</name>
<proteinExistence type="predicted"/>
<sequence>MVIKSPTREGVVIDEVSLMKKCLHKGPLPPTLYK</sequence>
<protein>
    <submittedName>
        <fullName evidence="1">Uncharacterized protein</fullName>
    </submittedName>
</protein>
<accession>V4HS17</accession>
<evidence type="ECO:0000313" key="2">
    <source>
        <dbReference type="Proteomes" id="UP000017820"/>
    </source>
</evidence>
<comment type="caution">
    <text evidence="1">The sequence shown here is derived from an EMBL/GenBank/DDBJ whole genome shotgun (WGS) entry which is preliminary data.</text>
</comment>
<dbReference type="AlphaFoldDB" id="V4HS17"/>
<organism evidence="1 2">
    <name type="scientific">Pseudoalteromonas luteoviolacea (strain 2ta16)</name>
    <dbReference type="NCBI Taxonomy" id="1353533"/>
    <lineage>
        <taxon>Bacteria</taxon>
        <taxon>Pseudomonadati</taxon>
        <taxon>Pseudomonadota</taxon>
        <taxon>Gammaproteobacteria</taxon>
        <taxon>Alteromonadales</taxon>
        <taxon>Pseudoalteromonadaceae</taxon>
        <taxon>Pseudoalteromonas</taxon>
    </lineage>
</organism>
<dbReference type="Proteomes" id="UP000017820">
    <property type="component" value="Unassembled WGS sequence"/>
</dbReference>
<evidence type="ECO:0000313" key="1">
    <source>
        <dbReference type="EMBL" id="ESP90724.1"/>
    </source>
</evidence>
<gene>
    <name evidence="1" type="ORF">PL2TA16_01828</name>
</gene>
<dbReference type="EMBL" id="AUSV01000134">
    <property type="protein sequence ID" value="ESP90724.1"/>
    <property type="molecule type" value="Genomic_DNA"/>
</dbReference>
<reference evidence="1 2" key="1">
    <citation type="submission" date="2013-07" db="EMBL/GenBank/DDBJ databases">
        <title>Draft genome sequence of Pseudoalteromonas luteoviolacea 2ta16.</title>
        <authorList>
            <person name="Allen E.E."/>
            <person name="Azam F."/>
            <person name="Podell S."/>
        </authorList>
    </citation>
    <scope>NUCLEOTIDE SEQUENCE [LARGE SCALE GENOMIC DNA]</scope>
    <source>
        <strain evidence="1 2">2ta16</strain>
    </source>
</reference>